<evidence type="ECO:0000313" key="5">
    <source>
        <dbReference type="Proteomes" id="UP000749559"/>
    </source>
</evidence>
<dbReference type="Pfam" id="PF00561">
    <property type="entry name" value="Abhydrolase_1"/>
    <property type="match status" value="1"/>
</dbReference>
<gene>
    <name evidence="4" type="ORF">OFUS_LOCUS25987</name>
</gene>
<dbReference type="AlphaFoldDB" id="A0A8S4Q946"/>
<proteinExistence type="inferred from homology"/>
<accession>A0A8S4Q946</accession>
<protein>
    <recommendedName>
        <fullName evidence="3">AB hydrolase-1 domain-containing protein</fullName>
    </recommendedName>
</protein>
<sequence length="348" mass="40272">MAFRRLQVSQITKCFTRQCKGVFAPKQSSRVPIVLQHRGIISTADDLLKTRRKTGVLDSSISWIDTDFDNKHGTADRAVVFLHGNPTYSYIWRNIIPHVSPIARCIAPDLIGMGHSDKLPMGAQYRFMDHYRYLSSWMHMAKLPKKITLVTHEWGSALGFDWASKHPKRIEGIVHMESIMKPMQSWEDWPEVGRKIFQMIHSKAGDDIVLNKNLFIEKLLPNNIIRDLTFEELTSYRRPFLKEGEPRRAQLTWIRELPFVEKIKGQHDHGNVDTIQYFMQWLRKTDDIPKLYIAADPGYLTPVMASTAERLPNQKKVTVEGLHYLQEDSPDDIGKAIAEFLVNDVYKD</sequence>
<comment type="similarity">
    <text evidence="2">Belongs to the AB hydrolase superfamily. Epoxide hydrolase family.</text>
</comment>
<feature type="domain" description="AB hydrolase-1" evidence="3">
    <location>
        <begin position="78"/>
        <end position="330"/>
    </location>
</feature>
<keyword evidence="5" id="KW-1185">Reference proteome</keyword>
<dbReference type="GO" id="GO:0004301">
    <property type="term" value="F:epoxide hydrolase activity"/>
    <property type="evidence" value="ECO:0007669"/>
    <property type="project" value="UniProtKB-ARBA"/>
</dbReference>
<dbReference type="OrthoDB" id="408373at2759"/>
<dbReference type="Gene3D" id="3.40.50.1820">
    <property type="entry name" value="alpha/beta hydrolase"/>
    <property type="match status" value="1"/>
</dbReference>
<dbReference type="InterPro" id="IPR000639">
    <property type="entry name" value="Epox_hydrolase-like"/>
</dbReference>
<dbReference type="Proteomes" id="UP000749559">
    <property type="component" value="Unassembled WGS sequence"/>
</dbReference>
<dbReference type="PANTHER" id="PTHR43329">
    <property type="entry name" value="EPOXIDE HYDROLASE"/>
    <property type="match status" value="1"/>
</dbReference>
<evidence type="ECO:0000256" key="2">
    <source>
        <dbReference type="ARBA" id="ARBA00038334"/>
    </source>
</evidence>
<evidence type="ECO:0000313" key="4">
    <source>
        <dbReference type="EMBL" id="CAH1802287.1"/>
    </source>
</evidence>
<dbReference type="PRINTS" id="PR00412">
    <property type="entry name" value="EPOXHYDRLASE"/>
</dbReference>
<dbReference type="SUPFAM" id="SSF53474">
    <property type="entry name" value="alpha/beta-Hydrolases"/>
    <property type="match status" value="1"/>
</dbReference>
<organism evidence="4 5">
    <name type="scientific">Owenia fusiformis</name>
    <name type="common">Polychaete worm</name>
    <dbReference type="NCBI Taxonomy" id="6347"/>
    <lineage>
        <taxon>Eukaryota</taxon>
        <taxon>Metazoa</taxon>
        <taxon>Spiralia</taxon>
        <taxon>Lophotrochozoa</taxon>
        <taxon>Annelida</taxon>
        <taxon>Polychaeta</taxon>
        <taxon>Sedentaria</taxon>
        <taxon>Canalipalpata</taxon>
        <taxon>Sabellida</taxon>
        <taxon>Oweniida</taxon>
        <taxon>Oweniidae</taxon>
        <taxon>Owenia</taxon>
    </lineage>
</organism>
<dbReference type="EMBL" id="CAIIXF020000012">
    <property type="protein sequence ID" value="CAH1802287.1"/>
    <property type="molecule type" value="Genomic_DNA"/>
</dbReference>
<reference evidence="4" key="1">
    <citation type="submission" date="2022-03" db="EMBL/GenBank/DDBJ databases">
        <authorList>
            <person name="Martin C."/>
        </authorList>
    </citation>
    <scope>NUCLEOTIDE SEQUENCE</scope>
</reference>
<dbReference type="NCBIfam" id="NF002938">
    <property type="entry name" value="PRK03592.1"/>
    <property type="match status" value="1"/>
</dbReference>
<keyword evidence="1" id="KW-0378">Hydrolase</keyword>
<comment type="caution">
    <text evidence="4">The sequence shown here is derived from an EMBL/GenBank/DDBJ whole genome shotgun (WGS) entry which is preliminary data.</text>
</comment>
<dbReference type="InterPro" id="IPR000073">
    <property type="entry name" value="AB_hydrolase_1"/>
</dbReference>
<name>A0A8S4Q946_OWEFU</name>
<evidence type="ECO:0000259" key="3">
    <source>
        <dbReference type="Pfam" id="PF00561"/>
    </source>
</evidence>
<evidence type="ECO:0000256" key="1">
    <source>
        <dbReference type="ARBA" id="ARBA00022801"/>
    </source>
</evidence>
<dbReference type="InterPro" id="IPR029058">
    <property type="entry name" value="AB_hydrolase_fold"/>
</dbReference>